<evidence type="ECO:0000313" key="2">
    <source>
        <dbReference type="Proteomes" id="UP001055111"/>
    </source>
</evidence>
<reference evidence="1" key="1">
    <citation type="submission" date="2022-09" db="EMBL/GenBank/DDBJ databases">
        <title>Isolation and characterization of 3-chlorobenzoate degrading bacteria from soils in Shizuoka.</title>
        <authorList>
            <person name="Ifat A."/>
            <person name="Ogawa N."/>
            <person name="Kimbara K."/>
            <person name="Moriuchi R."/>
            <person name="Dohra H."/>
            <person name="Shintani M."/>
        </authorList>
    </citation>
    <scope>NUCLEOTIDE SEQUENCE</scope>
    <source>
        <strain evidence="1">19CS4-2</strain>
    </source>
</reference>
<comment type="caution">
    <text evidence="1">The sequence shown here is derived from an EMBL/GenBank/DDBJ whole genome shotgun (WGS) entry which is preliminary data.</text>
</comment>
<sequence>MKTEGVKSLVQEVLASLPTPYTEHVIDEVFGAIQTSPAWNRRYDSLCDDLGKATVNAWGGYWIANALGKLGERQAPAKRSTLIGSYSLLDTDAVPSKRKPKEPEARKLVFDYFLARKADMPDEIRNYREELVLLVMDGKTTDEAFSTVFEFHMQDYESKKTRLESRVVIKRM</sequence>
<proteinExistence type="predicted"/>
<dbReference type="Proteomes" id="UP001055111">
    <property type="component" value="Unassembled WGS sequence"/>
</dbReference>
<dbReference type="AlphaFoldDB" id="A0AA37IJ33"/>
<evidence type="ECO:0000313" key="1">
    <source>
        <dbReference type="EMBL" id="GJH30587.1"/>
    </source>
</evidence>
<dbReference type="EMBL" id="BPUS01000040">
    <property type="protein sequence ID" value="GJH30587.1"/>
    <property type="molecule type" value="Genomic_DNA"/>
</dbReference>
<organism evidence="1 2">
    <name type="scientific">Caballeronia novacaledonica</name>
    <dbReference type="NCBI Taxonomy" id="1544861"/>
    <lineage>
        <taxon>Bacteria</taxon>
        <taxon>Pseudomonadati</taxon>
        <taxon>Pseudomonadota</taxon>
        <taxon>Betaproteobacteria</taxon>
        <taxon>Burkholderiales</taxon>
        <taxon>Burkholderiaceae</taxon>
        <taxon>Caballeronia</taxon>
    </lineage>
</organism>
<name>A0AA37IJ33_9BURK</name>
<protein>
    <submittedName>
        <fullName evidence="1">Uncharacterized protein</fullName>
    </submittedName>
</protein>
<accession>A0AA37IJ33</accession>
<gene>
    <name evidence="1" type="ORF">CBA19CS42_38745</name>
</gene>
<dbReference type="RefSeq" id="WP_238218196.1">
    <property type="nucleotide sequence ID" value="NZ_BPUS01000040.1"/>
</dbReference>